<evidence type="ECO:0000256" key="2">
    <source>
        <dbReference type="ARBA" id="ARBA00022448"/>
    </source>
</evidence>
<comment type="subcellular location">
    <subcellularLocation>
        <location evidence="1">Membrane</location>
        <topology evidence="1">Multi-pass membrane protein</topology>
    </subcellularLocation>
</comment>
<dbReference type="Proteomes" id="UP000198598">
    <property type="component" value="Unassembled WGS sequence"/>
</dbReference>
<name>A0A1I1VM33_9BACT</name>
<evidence type="ECO:0000256" key="3">
    <source>
        <dbReference type="ARBA" id="ARBA00022692"/>
    </source>
</evidence>
<evidence type="ECO:0000256" key="7">
    <source>
        <dbReference type="SAM" id="Phobius"/>
    </source>
</evidence>
<reference evidence="8 9" key="1">
    <citation type="submission" date="2016-10" db="EMBL/GenBank/DDBJ databases">
        <authorList>
            <person name="de Groot N.N."/>
        </authorList>
    </citation>
    <scope>NUCLEOTIDE SEQUENCE [LARGE SCALE GENOMIC DNA]</scope>
    <source>
        <strain evidence="8 9">DSM 26130</strain>
    </source>
</reference>
<keyword evidence="3 7" id="KW-0812">Transmembrane</keyword>
<feature type="transmembrane region" description="Helical" evidence="7">
    <location>
        <begin position="74"/>
        <end position="90"/>
    </location>
</feature>
<dbReference type="EMBL" id="FOLQ01000007">
    <property type="protein sequence ID" value="SFD84066.1"/>
    <property type="molecule type" value="Genomic_DNA"/>
</dbReference>
<gene>
    <name evidence="8" type="ORF">SAMN05216167_107252</name>
</gene>
<keyword evidence="2" id="KW-0813">Transport</keyword>
<evidence type="ECO:0000313" key="9">
    <source>
        <dbReference type="Proteomes" id="UP000198598"/>
    </source>
</evidence>
<keyword evidence="6 7" id="KW-0472">Membrane</keyword>
<evidence type="ECO:0000256" key="4">
    <source>
        <dbReference type="ARBA" id="ARBA00022989"/>
    </source>
</evidence>
<dbReference type="InterPro" id="IPR044669">
    <property type="entry name" value="YneE/VCCN1/2-like"/>
</dbReference>
<sequence length="94" mass="10838">MKKFTSTLVYESLHQKNHVANALLTLQSQQFAHLKSRGEIVGQEHYTLTEFLTDLLAKQGGNERIKTFPLPRQYGLFSGLFVWLFYYGVADGYH</sequence>
<evidence type="ECO:0000256" key="6">
    <source>
        <dbReference type="ARBA" id="ARBA00023136"/>
    </source>
</evidence>
<dbReference type="STRING" id="662367.SAMN05216167_107252"/>
<proteinExistence type="predicted"/>
<evidence type="ECO:0000313" key="8">
    <source>
        <dbReference type="EMBL" id="SFD84066.1"/>
    </source>
</evidence>
<organism evidence="8 9">
    <name type="scientific">Spirosoma endophyticum</name>
    <dbReference type="NCBI Taxonomy" id="662367"/>
    <lineage>
        <taxon>Bacteria</taxon>
        <taxon>Pseudomonadati</taxon>
        <taxon>Bacteroidota</taxon>
        <taxon>Cytophagia</taxon>
        <taxon>Cytophagales</taxon>
        <taxon>Cytophagaceae</taxon>
        <taxon>Spirosoma</taxon>
    </lineage>
</organism>
<accession>A0A1I1VM33</accession>
<dbReference type="GO" id="GO:0016020">
    <property type="term" value="C:membrane"/>
    <property type="evidence" value="ECO:0007669"/>
    <property type="project" value="UniProtKB-SubCell"/>
</dbReference>
<dbReference type="OrthoDB" id="445589at2"/>
<evidence type="ECO:0000256" key="1">
    <source>
        <dbReference type="ARBA" id="ARBA00004141"/>
    </source>
</evidence>
<dbReference type="RefSeq" id="WP_093829222.1">
    <property type="nucleotide sequence ID" value="NZ_FOLQ01000007.1"/>
</dbReference>
<evidence type="ECO:0000256" key="5">
    <source>
        <dbReference type="ARBA" id="ARBA00023065"/>
    </source>
</evidence>
<protein>
    <submittedName>
        <fullName evidence="8">Bestrophin, RFP-TM, chloride channel</fullName>
    </submittedName>
</protein>
<dbReference type="Pfam" id="PF25539">
    <property type="entry name" value="Bestrophin_2"/>
    <property type="match status" value="1"/>
</dbReference>
<keyword evidence="9" id="KW-1185">Reference proteome</keyword>
<dbReference type="GO" id="GO:0006811">
    <property type="term" value="P:monoatomic ion transport"/>
    <property type="evidence" value="ECO:0007669"/>
    <property type="project" value="UniProtKB-KW"/>
</dbReference>
<dbReference type="AlphaFoldDB" id="A0A1I1VM33"/>
<keyword evidence="4 7" id="KW-1133">Transmembrane helix</keyword>
<keyword evidence="5" id="KW-0406">Ion transport</keyword>